<reference evidence="6 7" key="1">
    <citation type="submission" date="2013-03" db="EMBL/GenBank/DDBJ databases">
        <title>The Genome Sequence of Capronia coronata CBS 617.96.</title>
        <authorList>
            <consortium name="The Broad Institute Genomics Platform"/>
            <person name="Cuomo C."/>
            <person name="de Hoog S."/>
            <person name="Gorbushina A."/>
            <person name="Walker B."/>
            <person name="Young S.K."/>
            <person name="Zeng Q."/>
            <person name="Gargeya S."/>
            <person name="Fitzgerald M."/>
            <person name="Haas B."/>
            <person name="Abouelleil A."/>
            <person name="Allen A.W."/>
            <person name="Alvarado L."/>
            <person name="Arachchi H.M."/>
            <person name="Berlin A.M."/>
            <person name="Chapman S.B."/>
            <person name="Gainer-Dewar J."/>
            <person name="Goldberg J."/>
            <person name="Griggs A."/>
            <person name="Gujja S."/>
            <person name="Hansen M."/>
            <person name="Howarth C."/>
            <person name="Imamovic A."/>
            <person name="Ireland A."/>
            <person name="Larimer J."/>
            <person name="McCowan C."/>
            <person name="Murphy C."/>
            <person name="Pearson M."/>
            <person name="Poon T.W."/>
            <person name="Priest M."/>
            <person name="Roberts A."/>
            <person name="Saif S."/>
            <person name="Shea T."/>
            <person name="Sisk P."/>
            <person name="Sykes S."/>
            <person name="Wortman J."/>
            <person name="Nusbaum C."/>
            <person name="Birren B."/>
        </authorList>
    </citation>
    <scope>NUCLEOTIDE SEQUENCE [LARGE SCALE GENOMIC DNA]</scope>
    <source>
        <strain evidence="6 7">CBS 617.96</strain>
    </source>
</reference>
<feature type="region of interest" description="Disordered" evidence="5">
    <location>
        <begin position="306"/>
        <end position="354"/>
    </location>
</feature>
<feature type="coiled-coil region" evidence="4">
    <location>
        <begin position="34"/>
        <end position="68"/>
    </location>
</feature>
<keyword evidence="1" id="KW-0479">Metal-binding</keyword>
<dbReference type="PROSITE" id="PS00518">
    <property type="entry name" value="ZF_RING_1"/>
    <property type="match status" value="1"/>
</dbReference>
<dbReference type="OrthoDB" id="342730at2759"/>
<evidence type="ECO:0000256" key="1">
    <source>
        <dbReference type="ARBA" id="ARBA00022723"/>
    </source>
</evidence>
<organism evidence="6 7">
    <name type="scientific">Capronia coronata CBS 617.96</name>
    <dbReference type="NCBI Taxonomy" id="1182541"/>
    <lineage>
        <taxon>Eukaryota</taxon>
        <taxon>Fungi</taxon>
        <taxon>Dikarya</taxon>
        <taxon>Ascomycota</taxon>
        <taxon>Pezizomycotina</taxon>
        <taxon>Eurotiomycetes</taxon>
        <taxon>Chaetothyriomycetidae</taxon>
        <taxon>Chaetothyriales</taxon>
        <taxon>Herpotrichiellaceae</taxon>
        <taxon>Capronia</taxon>
    </lineage>
</organism>
<evidence type="ECO:0008006" key="8">
    <source>
        <dbReference type="Google" id="ProtNLM"/>
    </source>
</evidence>
<dbReference type="EMBL" id="AMWN01000003">
    <property type="protein sequence ID" value="EXJ90561.1"/>
    <property type="molecule type" value="Genomic_DNA"/>
</dbReference>
<evidence type="ECO:0000256" key="2">
    <source>
        <dbReference type="ARBA" id="ARBA00022771"/>
    </source>
</evidence>
<keyword evidence="4" id="KW-0175">Coiled coil</keyword>
<feature type="region of interest" description="Disordered" evidence="5">
    <location>
        <begin position="267"/>
        <end position="292"/>
    </location>
</feature>
<protein>
    <recommendedName>
        <fullName evidence="8">RING-type domain-containing protein</fullName>
    </recommendedName>
</protein>
<dbReference type="InterPro" id="IPR017907">
    <property type="entry name" value="Znf_RING_CS"/>
</dbReference>
<feature type="compositionally biased region" description="Low complexity" evidence="5">
    <location>
        <begin position="267"/>
        <end position="281"/>
    </location>
</feature>
<feature type="region of interest" description="Disordered" evidence="5">
    <location>
        <begin position="191"/>
        <end position="218"/>
    </location>
</feature>
<dbReference type="Proteomes" id="UP000019484">
    <property type="component" value="Unassembled WGS sequence"/>
</dbReference>
<evidence type="ECO:0000256" key="5">
    <source>
        <dbReference type="SAM" id="MobiDB-lite"/>
    </source>
</evidence>
<evidence type="ECO:0000313" key="6">
    <source>
        <dbReference type="EMBL" id="EXJ90561.1"/>
    </source>
</evidence>
<gene>
    <name evidence="6" type="ORF">A1O1_03664</name>
</gene>
<dbReference type="GeneID" id="19158554"/>
<dbReference type="GO" id="GO:0008270">
    <property type="term" value="F:zinc ion binding"/>
    <property type="evidence" value="ECO:0007669"/>
    <property type="project" value="UniProtKB-KW"/>
</dbReference>
<dbReference type="AlphaFoldDB" id="W9YMU6"/>
<keyword evidence="2" id="KW-0863">Zinc-finger</keyword>
<dbReference type="SUPFAM" id="SSF57850">
    <property type="entry name" value="RING/U-box"/>
    <property type="match status" value="1"/>
</dbReference>
<name>W9YMU6_9EURO</name>
<evidence type="ECO:0000256" key="3">
    <source>
        <dbReference type="ARBA" id="ARBA00022833"/>
    </source>
</evidence>
<dbReference type="HOGENOM" id="CLU_529958_0_0_1"/>
<keyword evidence="3" id="KW-0862">Zinc</keyword>
<comment type="caution">
    <text evidence="6">The sequence shown here is derived from an EMBL/GenBank/DDBJ whole genome shotgun (WGS) entry which is preliminary data.</text>
</comment>
<proteinExistence type="predicted"/>
<keyword evidence="7" id="KW-1185">Reference proteome</keyword>
<sequence>MSSVSISGSFEPQLRLSLPAPLLSTQQQPPILNTEDLRQQLKTLDSESQNLRANQAQLEAQLESLRTRIAANDSVVQVMMEQLDQQVLEDQRAERQSAFRGTVLGTDNVIEALRHKAREDGELKSALLAIVTNRATADDNNKVGAALLTEMSGDVLPFLHDVAARILECDNDNDPALMEVQTVDEDEFDMPAPAEEPDQLPTMPPMRSPSVKSEASSVQAVPSITRPFSTMINASAARASLERISRTQPYSHLASSVEPLARPLLQAQRRPAAPARPSQSQEPDPAGLTRLEKNFPGLLDSLRVGQELLNPKNTPAAKTKRARESVESDASGTATATGTHGTHGKQVKKPKLEKEPAYTPNFATFIKRLESIHRQGGSIASLIRCPRCQHIKSKCRILSCLHLYCHKCVLALRTEAEKGNAVTGFRAFCVKPDCDAEVSGKTSVVESEAMSFLKWYDDQPACLTSTAAQLHILNGALEDFPDEHEIQRKLSVVQAQAKHLKRTNQADAPADLLQLVKLARKPY</sequence>
<dbReference type="RefSeq" id="XP_007722755.1">
    <property type="nucleotide sequence ID" value="XM_007724565.1"/>
</dbReference>
<dbReference type="CDD" id="cd16449">
    <property type="entry name" value="RING-HC"/>
    <property type="match status" value="1"/>
</dbReference>
<evidence type="ECO:0000256" key="4">
    <source>
        <dbReference type="SAM" id="Coils"/>
    </source>
</evidence>
<accession>W9YMU6</accession>
<evidence type="ECO:0000313" key="7">
    <source>
        <dbReference type="Proteomes" id="UP000019484"/>
    </source>
</evidence>